<evidence type="ECO:0000256" key="2">
    <source>
        <dbReference type="ARBA" id="ARBA00022840"/>
    </source>
</evidence>
<sequence>MPERRRPRGRRGSSATIPRGVVENGGPGHPEEDVESPPLVVDAVSVRYGNTVAVDAASFDAYAGEFIAVTGHSGAGKSSLLWAIAGAVPAEGAVRLGDDVVTERSQGASLGIEVIPQGSALAVLLTARENLELPLLARGVSAEHTRHRVQAALAAVGLEESGSHLAEELSGGQQQRVAVARGLALRGRVLLADEPTSELDHDNREKVLALLRAEAERGAIVVMATHDPEAAAQADGEIRLDDGHLETVRVPRS</sequence>
<dbReference type="Pfam" id="PF00005">
    <property type="entry name" value="ABC_tran"/>
    <property type="match status" value="1"/>
</dbReference>
<name>A0AAU7JVT7_9MICO</name>
<dbReference type="SMART" id="SM00382">
    <property type="entry name" value="AAA"/>
    <property type="match status" value="1"/>
</dbReference>
<evidence type="ECO:0000313" key="5">
    <source>
        <dbReference type="EMBL" id="XBO44174.1"/>
    </source>
</evidence>
<gene>
    <name evidence="5" type="ORF">ABEG17_02280</name>
</gene>
<dbReference type="InterPro" id="IPR003593">
    <property type="entry name" value="AAA+_ATPase"/>
</dbReference>
<protein>
    <submittedName>
        <fullName evidence="5">ATP-binding cassette domain-containing protein</fullName>
    </submittedName>
</protein>
<feature type="region of interest" description="Disordered" evidence="3">
    <location>
        <begin position="1"/>
        <end position="35"/>
    </location>
</feature>
<dbReference type="AlphaFoldDB" id="A0AAU7JVT7"/>
<dbReference type="GO" id="GO:0022857">
    <property type="term" value="F:transmembrane transporter activity"/>
    <property type="evidence" value="ECO:0007669"/>
    <property type="project" value="TreeGrafter"/>
</dbReference>
<dbReference type="PANTHER" id="PTHR24220">
    <property type="entry name" value="IMPORT ATP-BINDING PROTEIN"/>
    <property type="match status" value="1"/>
</dbReference>
<dbReference type="Gene3D" id="3.40.50.300">
    <property type="entry name" value="P-loop containing nucleotide triphosphate hydrolases"/>
    <property type="match status" value="1"/>
</dbReference>
<dbReference type="SUPFAM" id="SSF52540">
    <property type="entry name" value="P-loop containing nucleoside triphosphate hydrolases"/>
    <property type="match status" value="1"/>
</dbReference>
<evidence type="ECO:0000256" key="1">
    <source>
        <dbReference type="ARBA" id="ARBA00022741"/>
    </source>
</evidence>
<proteinExistence type="predicted"/>
<keyword evidence="1" id="KW-0547">Nucleotide-binding</keyword>
<dbReference type="GO" id="GO:0005886">
    <property type="term" value="C:plasma membrane"/>
    <property type="evidence" value="ECO:0007669"/>
    <property type="project" value="TreeGrafter"/>
</dbReference>
<feature type="compositionally biased region" description="Basic residues" evidence="3">
    <location>
        <begin position="1"/>
        <end position="11"/>
    </location>
</feature>
<dbReference type="InterPro" id="IPR015854">
    <property type="entry name" value="ABC_transpr_LolD-like"/>
</dbReference>
<dbReference type="GO" id="GO:0016887">
    <property type="term" value="F:ATP hydrolysis activity"/>
    <property type="evidence" value="ECO:0007669"/>
    <property type="project" value="InterPro"/>
</dbReference>
<organism evidence="5">
    <name type="scientific">Pedococcus sp. KACC 23699</name>
    <dbReference type="NCBI Taxonomy" id="3149228"/>
    <lineage>
        <taxon>Bacteria</taxon>
        <taxon>Bacillati</taxon>
        <taxon>Actinomycetota</taxon>
        <taxon>Actinomycetes</taxon>
        <taxon>Micrococcales</taxon>
        <taxon>Intrasporangiaceae</taxon>
        <taxon>Pedococcus</taxon>
    </lineage>
</organism>
<evidence type="ECO:0000259" key="4">
    <source>
        <dbReference type="PROSITE" id="PS50893"/>
    </source>
</evidence>
<dbReference type="PROSITE" id="PS00211">
    <property type="entry name" value="ABC_TRANSPORTER_1"/>
    <property type="match status" value="1"/>
</dbReference>
<dbReference type="InterPro" id="IPR003439">
    <property type="entry name" value="ABC_transporter-like_ATP-bd"/>
</dbReference>
<dbReference type="InterPro" id="IPR027417">
    <property type="entry name" value="P-loop_NTPase"/>
</dbReference>
<dbReference type="GO" id="GO:0005524">
    <property type="term" value="F:ATP binding"/>
    <property type="evidence" value="ECO:0007669"/>
    <property type="project" value="UniProtKB-KW"/>
</dbReference>
<keyword evidence="2 5" id="KW-0067">ATP-binding</keyword>
<evidence type="ECO:0000256" key="3">
    <source>
        <dbReference type="SAM" id="MobiDB-lite"/>
    </source>
</evidence>
<accession>A0AAU7JVT7</accession>
<feature type="domain" description="ABC transporter" evidence="4">
    <location>
        <begin position="39"/>
        <end position="253"/>
    </location>
</feature>
<dbReference type="InterPro" id="IPR017871">
    <property type="entry name" value="ABC_transporter-like_CS"/>
</dbReference>
<reference evidence="5" key="1">
    <citation type="submission" date="2024-05" db="EMBL/GenBank/DDBJ databases">
        <authorList>
            <person name="Kim S."/>
            <person name="Heo J."/>
            <person name="Choi H."/>
            <person name="Choi Y."/>
            <person name="Kwon S.-W."/>
            <person name="Kim Y."/>
        </authorList>
    </citation>
    <scope>NUCLEOTIDE SEQUENCE</scope>
    <source>
        <strain evidence="5">KACC 23699</strain>
    </source>
</reference>
<dbReference type="RefSeq" id="WP_406831638.1">
    <property type="nucleotide sequence ID" value="NZ_CP157483.1"/>
</dbReference>
<dbReference type="EMBL" id="CP157483">
    <property type="protein sequence ID" value="XBO44174.1"/>
    <property type="molecule type" value="Genomic_DNA"/>
</dbReference>
<dbReference type="PROSITE" id="PS50893">
    <property type="entry name" value="ABC_TRANSPORTER_2"/>
    <property type="match status" value="1"/>
</dbReference>